<protein>
    <recommendedName>
        <fullName evidence="2">Fibronectin type-III domain-containing protein</fullName>
    </recommendedName>
</protein>
<proteinExistence type="predicted"/>
<evidence type="ECO:0000313" key="5">
    <source>
        <dbReference type="Proteomes" id="UP000011087"/>
    </source>
</evidence>
<evidence type="ECO:0000256" key="1">
    <source>
        <dbReference type="SAM" id="MobiDB-lite"/>
    </source>
</evidence>
<dbReference type="InterPro" id="IPR013783">
    <property type="entry name" value="Ig-like_fold"/>
</dbReference>
<dbReference type="KEGG" id="gtt:GUITHDRAFT_161260"/>
<evidence type="ECO:0000259" key="2">
    <source>
        <dbReference type="PROSITE" id="PS50853"/>
    </source>
</evidence>
<dbReference type="CDD" id="cd00063">
    <property type="entry name" value="FN3"/>
    <property type="match status" value="1"/>
</dbReference>
<organism evidence="3">
    <name type="scientific">Guillardia theta (strain CCMP2712)</name>
    <name type="common">Cryptophyte</name>
    <dbReference type="NCBI Taxonomy" id="905079"/>
    <lineage>
        <taxon>Eukaryota</taxon>
        <taxon>Cryptophyceae</taxon>
        <taxon>Pyrenomonadales</taxon>
        <taxon>Geminigeraceae</taxon>
        <taxon>Guillardia</taxon>
    </lineage>
</organism>
<dbReference type="SUPFAM" id="SSF49265">
    <property type="entry name" value="Fibronectin type III"/>
    <property type="match status" value="1"/>
</dbReference>
<dbReference type="PaxDb" id="55529-EKX52691"/>
<dbReference type="OrthoDB" id="2570713at2759"/>
<dbReference type="Gene3D" id="2.60.40.10">
    <property type="entry name" value="Immunoglobulins"/>
    <property type="match status" value="1"/>
</dbReference>
<dbReference type="EMBL" id="JH992972">
    <property type="protein sequence ID" value="EKX52691.1"/>
    <property type="molecule type" value="Genomic_DNA"/>
</dbReference>
<accession>L1JVS9</accession>
<dbReference type="AlphaFoldDB" id="L1JVS9"/>
<dbReference type="Pfam" id="PF00041">
    <property type="entry name" value="fn3"/>
    <property type="match status" value="1"/>
</dbReference>
<feature type="domain" description="Fibronectin type-III" evidence="2">
    <location>
        <begin position="2"/>
        <end position="94"/>
    </location>
</feature>
<feature type="region of interest" description="Disordered" evidence="1">
    <location>
        <begin position="103"/>
        <end position="126"/>
    </location>
</feature>
<sequence>MCWEPPKTKKTNVCEVVKLHWSPPRDDGHTPILHYEISMDQGQTWSQIEGGADAREYRVTDRQSGEVVSFMVRAVNRIGPGAAEKMTCQNTPLSSRVMASLFQKKKKPVQKKPAPVPDCSMAQAAA</sequence>
<dbReference type="Proteomes" id="UP000011087">
    <property type="component" value="Unassembled WGS sequence"/>
</dbReference>
<dbReference type="EnsemblProtists" id="EKX52691">
    <property type="protein sequence ID" value="EKX52691"/>
    <property type="gene ID" value="GUITHDRAFT_161260"/>
</dbReference>
<dbReference type="PROSITE" id="PS50853">
    <property type="entry name" value="FN3"/>
    <property type="match status" value="1"/>
</dbReference>
<reference evidence="5" key="2">
    <citation type="submission" date="2012-11" db="EMBL/GenBank/DDBJ databases">
        <authorList>
            <person name="Kuo A."/>
            <person name="Curtis B.A."/>
            <person name="Tanifuji G."/>
            <person name="Burki F."/>
            <person name="Gruber A."/>
            <person name="Irimia M."/>
            <person name="Maruyama S."/>
            <person name="Arias M.C."/>
            <person name="Ball S.G."/>
            <person name="Gile G.H."/>
            <person name="Hirakawa Y."/>
            <person name="Hopkins J.F."/>
            <person name="Rensing S.A."/>
            <person name="Schmutz J."/>
            <person name="Symeonidi A."/>
            <person name="Elias M."/>
            <person name="Eveleigh R.J."/>
            <person name="Herman E.K."/>
            <person name="Klute M.J."/>
            <person name="Nakayama T."/>
            <person name="Obornik M."/>
            <person name="Reyes-Prieto A."/>
            <person name="Armbrust E.V."/>
            <person name="Aves S.J."/>
            <person name="Beiko R.G."/>
            <person name="Coutinho P."/>
            <person name="Dacks J.B."/>
            <person name="Durnford D.G."/>
            <person name="Fast N.M."/>
            <person name="Green B.R."/>
            <person name="Grisdale C."/>
            <person name="Hempe F."/>
            <person name="Henrissat B."/>
            <person name="Hoppner M.P."/>
            <person name="Ishida K.-I."/>
            <person name="Kim E."/>
            <person name="Koreny L."/>
            <person name="Kroth P.G."/>
            <person name="Liu Y."/>
            <person name="Malik S.-B."/>
            <person name="Maier U.G."/>
            <person name="McRose D."/>
            <person name="Mock T."/>
            <person name="Neilson J.A."/>
            <person name="Onodera N.T."/>
            <person name="Poole A.M."/>
            <person name="Pritham E.J."/>
            <person name="Richards T.A."/>
            <person name="Rocap G."/>
            <person name="Roy S.W."/>
            <person name="Sarai C."/>
            <person name="Schaack S."/>
            <person name="Shirato S."/>
            <person name="Slamovits C.H."/>
            <person name="Spencer D.F."/>
            <person name="Suzuki S."/>
            <person name="Worden A.Z."/>
            <person name="Zauner S."/>
            <person name="Barry K."/>
            <person name="Bell C."/>
            <person name="Bharti A.K."/>
            <person name="Crow J.A."/>
            <person name="Grimwood J."/>
            <person name="Kramer R."/>
            <person name="Lindquist E."/>
            <person name="Lucas S."/>
            <person name="Salamov A."/>
            <person name="McFadden G.I."/>
            <person name="Lane C.E."/>
            <person name="Keeling P.J."/>
            <person name="Gray M.W."/>
            <person name="Grigoriev I.V."/>
            <person name="Archibald J.M."/>
        </authorList>
    </citation>
    <scope>NUCLEOTIDE SEQUENCE</scope>
    <source>
        <strain evidence="5">CCMP2712</strain>
    </source>
</reference>
<dbReference type="InterPro" id="IPR036116">
    <property type="entry name" value="FN3_sf"/>
</dbReference>
<dbReference type="RefSeq" id="XP_005839671.1">
    <property type="nucleotide sequence ID" value="XM_005839614.1"/>
</dbReference>
<keyword evidence="5" id="KW-1185">Reference proteome</keyword>
<reference evidence="4" key="3">
    <citation type="submission" date="2016-03" db="UniProtKB">
        <authorList>
            <consortium name="EnsemblProtists"/>
        </authorList>
    </citation>
    <scope>IDENTIFICATION</scope>
</reference>
<dbReference type="GeneID" id="17309280"/>
<dbReference type="InterPro" id="IPR003961">
    <property type="entry name" value="FN3_dom"/>
</dbReference>
<name>L1JVS9_GUITC</name>
<gene>
    <name evidence="3" type="ORF">GUITHDRAFT_161260</name>
</gene>
<reference evidence="3 5" key="1">
    <citation type="journal article" date="2012" name="Nature">
        <title>Algal genomes reveal evolutionary mosaicism and the fate of nucleomorphs.</title>
        <authorList>
            <consortium name="DOE Joint Genome Institute"/>
            <person name="Curtis B.A."/>
            <person name="Tanifuji G."/>
            <person name="Burki F."/>
            <person name="Gruber A."/>
            <person name="Irimia M."/>
            <person name="Maruyama S."/>
            <person name="Arias M.C."/>
            <person name="Ball S.G."/>
            <person name="Gile G.H."/>
            <person name="Hirakawa Y."/>
            <person name="Hopkins J.F."/>
            <person name="Kuo A."/>
            <person name="Rensing S.A."/>
            <person name="Schmutz J."/>
            <person name="Symeonidi A."/>
            <person name="Elias M."/>
            <person name="Eveleigh R.J."/>
            <person name="Herman E.K."/>
            <person name="Klute M.J."/>
            <person name="Nakayama T."/>
            <person name="Obornik M."/>
            <person name="Reyes-Prieto A."/>
            <person name="Armbrust E.V."/>
            <person name="Aves S.J."/>
            <person name="Beiko R.G."/>
            <person name="Coutinho P."/>
            <person name="Dacks J.B."/>
            <person name="Durnford D.G."/>
            <person name="Fast N.M."/>
            <person name="Green B.R."/>
            <person name="Grisdale C.J."/>
            <person name="Hempel F."/>
            <person name="Henrissat B."/>
            <person name="Hoppner M.P."/>
            <person name="Ishida K."/>
            <person name="Kim E."/>
            <person name="Koreny L."/>
            <person name="Kroth P.G."/>
            <person name="Liu Y."/>
            <person name="Malik S.B."/>
            <person name="Maier U.G."/>
            <person name="McRose D."/>
            <person name="Mock T."/>
            <person name="Neilson J.A."/>
            <person name="Onodera N.T."/>
            <person name="Poole A.M."/>
            <person name="Pritham E.J."/>
            <person name="Richards T.A."/>
            <person name="Rocap G."/>
            <person name="Roy S.W."/>
            <person name="Sarai C."/>
            <person name="Schaack S."/>
            <person name="Shirato S."/>
            <person name="Slamovits C.H."/>
            <person name="Spencer D.F."/>
            <person name="Suzuki S."/>
            <person name="Worden A.Z."/>
            <person name="Zauner S."/>
            <person name="Barry K."/>
            <person name="Bell C."/>
            <person name="Bharti A.K."/>
            <person name="Crow J.A."/>
            <person name="Grimwood J."/>
            <person name="Kramer R."/>
            <person name="Lindquist E."/>
            <person name="Lucas S."/>
            <person name="Salamov A."/>
            <person name="McFadden G.I."/>
            <person name="Lane C.E."/>
            <person name="Keeling P.J."/>
            <person name="Gray M.W."/>
            <person name="Grigoriev I.V."/>
            <person name="Archibald J.M."/>
        </authorList>
    </citation>
    <scope>NUCLEOTIDE SEQUENCE</scope>
    <source>
        <strain evidence="3 5">CCMP2712</strain>
    </source>
</reference>
<dbReference type="HOGENOM" id="CLU_1985854_0_0_1"/>
<evidence type="ECO:0000313" key="3">
    <source>
        <dbReference type="EMBL" id="EKX52691.1"/>
    </source>
</evidence>
<evidence type="ECO:0000313" key="4">
    <source>
        <dbReference type="EnsemblProtists" id="EKX52691"/>
    </source>
</evidence>